<evidence type="ECO:0000313" key="1">
    <source>
        <dbReference type="EMBL" id="SHI99497.1"/>
    </source>
</evidence>
<dbReference type="RefSeq" id="WP_073316193.1">
    <property type="nucleotide sequence ID" value="NZ_FQYP01000004.1"/>
</dbReference>
<accession>A0A1M6FP83</accession>
<proteinExistence type="predicted"/>
<protein>
    <submittedName>
        <fullName evidence="1">Uncharacterized protein</fullName>
    </submittedName>
</protein>
<keyword evidence="2" id="KW-1185">Reference proteome</keyword>
<dbReference type="Proteomes" id="UP000184432">
    <property type="component" value="Unassembled WGS sequence"/>
</dbReference>
<name>A0A1M6FP83_9FLAO</name>
<sequence length="175" mass="20317">MKRLPIFVLVLLSVIKGVCQESEEYYEEEYQNEDEYQDEEEVPEEEQVEVNYIDIYDYFSFTNDEYNNALDKVNDLDPADQNVFYAFVLEVQKDKVLKDRLFGELAVKPKKKKLYKGKDSPGFMCVLRGLLENKTVYEEVIKDGGSEGQARNVAALAERTVRRKCGITKKANTQE</sequence>
<gene>
    <name evidence="1" type="ORF">SAMN04488508_104391</name>
</gene>
<dbReference type="OrthoDB" id="1161947at2"/>
<organism evidence="1 2">
    <name type="scientific">Aquimarina spongiae</name>
    <dbReference type="NCBI Taxonomy" id="570521"/>
    <lineage>
        <taxon>Bacteria</taxon>
        <taxon>Pseudomonadati</taxon>
        <taxon>Bacteroidota</taxon>
        <taxon>Flavobacteriia</taxon>
        <taxon>Flavobacteriales</taxon>
        <taxon>Flavobacteriaceae</taxon>
        <taxon>Aquimarina</taxon>
    </lineage>
</organism>
<dbReference type="EMBL" id="FQYP01000004">
    <property type="protein sequence ID" value="SHI99497.1"/>
    <property type="molecule type" value="Genomic_DNA"/>
</dbReference>
<reference evidence="2" key="1">
    <citation type="submission" date="2016-11" db="EMBL/GenBank/DDBJ databases">
        <authorList>
            <person name="Varghese N."/>
            <person name="Submissions S."/>
        </authorList>
    </citation>
    <scope>NUCLEOTIDE SEQUENCE [LARGE SCALE GENOMIC DNA]</scope>
    <source>
        <strain evidence="2">DSM 22623</strain>
    </source>
</reference>
<dbReference type="AlphaFoldDB" id="A0A1M6FP83"/>
<evidence type="ECO:0000313" key="2">
    <source>
        <dbReference type="Proteomes" id="UP000184432"/>
    </source>
</evidence>